<comment type="caution">
    <text evidence="1">The sequence shown here is derived from an EMBL/GenBank/DDBJ whole genome shotgun (WGS) entry which is preliminary data.</text>
</comment>
<dbReference type="Proteomes" id="UP000664940">
    <property type="component" value="Unassembled WGS sequence"/>
</dbReference>
<proteinExistence type="predicted"/>
<accession>A0A834EK88</accession>
<reference evidence="1 2" key="1">
    <citation type="journal article" date="2020" name="Nature">
        <title>Six reference-quality genomes reveal evolution of bat adaptations.</title>
        <authorList>
            <person name="Jebb D."/>
            <person name="Huang Z."/>
            <person name="Pippel M."/>
            <person name="Hughes G.M."/>
            <person name="Lavrichenko K."/>
            <person name="Devanna P."/>
            <person name="Winkler S."/>
            <person name="Jermiin L.S."/>
            <person name="Skirmuntt E.C."/>
            <person name="Katzourakis A."/>
            <person name="Burkitt-Gray L."/>
            <person name="Ray D.A."/>
            <person name="Sullivan K.A.M."/>
            <person name="Roscito J.G."/>
            <person name="Kirilenko B.M."/>
            <person name="Davalos L.M."/>
            <person name="Corthals A.P."/>
            <person name="Power M.L."/>
            <person name="Jones G."/>
            <person name="Ransome R.D."/>
            <person name="Dechmann D.K.N."/>
            <person name="Locatelli A.G."/>
            <person name="Puechmaille S.J."/>
            <person name="Fedrigo O."/>
            <person name="Jarvis E.D."/>
            <person name="Hiller M."/>
            <person name="Vernes S.C."/>
            <person name="Myers E.W."/>
            <person name="Teeling E.C."/>
        </authorList>
    </citation>
    <scope>NUCLEOTIDE SEQUENCE [LARGE SCALE GENOMIC DNA]</scope>
    <source>
        <strain evidence="1">Bat1K_MPI-CBG_1</strain>
    </source>
</reference>
<protein>
    <submittedName>
        <fullName evidence="1">Uncharacterized protein</fullName>
    </submittedName>
</protein>
<evidence type="ECO:0000313" key="2">
    <source>
        <dbReference type="Proteomes" id="UP000664940"/>
    </source>
</evidence>
<dbReference type="AlphaFoldDB" id="A0A834EK88"/>
<name>A0A834EK88_9CHIR</name>
<dbReference type="EMBL" id="JABVXQ010000003">
    <property type="protein sequence ID" value="KAF6119959.1"/>
    <property type="molecule type" value="Genomic_DNA"/>
</dbReference>
<gene>
    <name evidence="1" type="ORF">HJG60_010326</name>
</gene>
<evidence type="ECO:0000313" key="1">
    <source>
        <dbReference type="EMBL" id="KAF6119959.1"/>
    </source>
</evidence>
<sequence>MYLTPFTLYYPPKPFPFGNHHTVVSVCFCLLVKPRSLHTLLSTVQNPKSYKALPSLPQPTSSCCSVSCCGCIFMHLSLYPLFPQKAVPPLDPIHPRCIPTWLAKAHTFCNSGGITGWGAGEEESLVKSEF</sequence>
<organism evidence="1 2">
    <name type="scientific">Phyllostomus discolor</name>
    <name type="common">pale spear-nosed bat</name>
    <dbReference type="NCBI Taxonomy" id="89673"/>
    <lineage>
        <taxon>Eukaryota</taxon>
        <taxon>Metazoa</taxon>
        <taxon>Chordata</taxon>
        <taxon>Craniata</taxon>
        <taxon>Vertebrata</taxon>
        <taxon>Euteleostomi</taxon>
        <taxon>Mammalia</taxon>
        <taxon>Eutheria</taxon>
        <taxon>Laurasiatheria</taxon>
        <taxon>Chiroptera</taxon>
        <taxon>Yangochiroptera</taxon>
        <taxon>Phyllostomidae</taxon>
        <taxon>Phyllostominae</taxon>
        <taxon>Phyllostomus</taxon>
    </lineage>
</organism>